<dbReference type="InterPro" id="IPR001789">
    <property type="entry name" value="Sig_transdc_resp-reg_receiver"/>
</dbReference>
<feature type="domain" description="Response regulatory" evidence="4">
    <location>
        <begin position="4"/>
        <end position="119"/>
    </location>
</feature>
<evidence type="ECO:0000259" key="5">
    <source>
        <dbReference type="PROSITE" id="PS50887"/>
    </source>
</evidence>
<dbReference type="GO" id="GO:0052621">
    <property type="term" value="F:diguanylate cyclase activity"/>
    <property type="evidence" value="ECO:0007669"/>
    <property type="project" value="UniProtKB-EC"/>
</dbReference>
<evidence type="ECO:0000256" key="3">
    <source>
        <dbReference type="PROSITE-ProRule" id="PRU00169"/>
    </source>
</evidence>
<dbReference type="PANTHER" id="PTHR45138:SF9">
    <property type="entry name" value="DIGUANYLATE CYCLASE DGCM-RELATED"/>
    <property type="match status" value="1"/>
</dbReference>
<dbReference type="InterPro" id="IPR043128">
    <property type="entry name" value="Rev_trsase/Diguanyl_cyclase"/>
</dbReference>
<dbReference type="RefSeq" id="WP_133396692.1">
    <property type="nucleotide sequence ID" value="NZ_SNAA01000008.1"/>
</dbReference>
<dbReference type="Pfam" id="PF00990">
    <property type="entry name" value="GGDEF"/>
    <property type="match status" value="1"/>
</dbReference>
<dbReference type="PROSITE" id="PS50110">
    <property type="entry name" value="RESPONSE_REGULATORY"/>
    <property type="match status" value="1"/>
</dbReference>
<dbReference type="Proteomes" id="UP000295701">
    <property type="component" value="Unassembled WGS sequence"/>
</dbReference>
<protein>
    <recommendedName>
        <fullName evidence="1">diguanylate cyclase</fullName>
        <ecNumber evidence="1">2.7.7.65</ecNumber>
    </recommendedName>
</protein>
<dbReference type="Gene3D" id="3.40.50.2300">
    <property type="match status" value="1"/>
</dbReference>
<dbReference type="FunFam" id="3.30.70.270:FF:000001">
    <property type="entry name" value="Diguanylate cyclase domain protein"/>
    <property type="match status" value="1"/>
</dbReference>
<dbReference type="PANTHER" id="PTHR45138">
    <property type="entry name" value="REGULATORY COMPONENTS OF SENSORY TRANSDUCTION SYSTEM"/>
    <property type="match status" value="1"/>
</dbReference>
<accession>A0A4R6AA07</accession>
<dbReference type="OrthoDB" id="9812260at2"/>
<keyword evidence="3" id="KW-0597">Phosphoprotein</keyword>
<dbReference type="CDD" id="cd01949">
    <property type="entry name" value="GGDEF"/>
    <property type="match status" value="1"/>
</dbReference>
<dbReference type="NCBIfam" id="TIGR00254">
    <property type="entry name" value="GGDEF"/>
    <property type="match status" value="1"/>
</dbReference>
<proteinExistence type="predicted"/>
<dbReference type="EC" id="2.7.7.65" evidence="1"/>
<evidence type="ECO:0000256" key="1">
    <source>
        <dbReference type="ARBA" id="ARBA00012528"/>
    </source>
</evidence>
<dbReference type="EMBL" id="SNAA01000008">
    <property type="protein sequence ID" value="TDL79682.1"/>
    <property type="molecule type" value="Genomic_DNA"/>
</dbReference>
<comment type="catalytic activity">
    <reaction evidence="2">
        <text>2 GTP = 3',3'-c-di-GMP + 2 diphosphate</text>
        <dbReference type="Rhea" id="RHEA:24898"/>
        <dbReference type="ChEBI" id="CHEBI:33019"/>
        <dbReference type="ChEBI" id="CHEBI:37565"/>
        <dbReference type="ChEBI" id="CHEBI:58805"/>
        <dbReference type="EC" id="2.7.7.65"/>
    </reaction>
</comment>
<feature type="modified residue" description="4-aspartylphosphate" evidence="3">
    <location>
        <position position="53"/>
    </location>
</feature>
<feature type="domain" description="GGDEF" evidence="5">
    <location>
        <begin position="320"/>
        <end position="451"/>
    </location>
</feature>
<dbReference type="SUPFAM" id="SSF55073">
    <property type="entry name" value="Nucleotide cyclase"/>
    <property type="match status" value="1"/>
</dbReference>
<evidence type="ECO:0000313" key="7">
    <source>
        <dbReference type="Proteomes" id="UP000295701"/>
    </source>
</evidence>
<sequence length="471" mass="49768">MPRRVVIADCAATSRIALKAALTAARYDVTAVGSGAAALELHREAAVDLVLLDEAAAESHLGAFGNALPLPELPPPAVAVICDGATPAQRCAWLERGAVAILDRPVRRSWLLTHARALVRAHETRAELYRQNATAARLGFAEMADGFDRRPRAIAAGGSRAQTGALIRSLRGDLAVEIELADDDTLLARADSAAPPDLVILPRRADPREQTLWILSELRARPATRRAAIVVEYSAEQEDAAAMALDLGASCVVPSGASPREKALTVGRALTDKLALDRLRENLEAGLALAARDELTKLWNRRYALQHLETLATRPQDAGRGFGVILADLDGFKAINDRFGHLIGDMVLADVAGTLARSVREIDLVARFGGEEFLVVIPDTSPQELLAAAERLREAVGGHTVPTAAGPINLTVSLGAACLSGVTARTAIALADEALYAAKNGGRNRSVLSPQGGCLAHLAARQGHVDAQRTA</sequence>
<gene>
    <name evidence="6" type="ORF">E2L08_08735</name>
</gene>
<dbReference type="InterPro" id="IPR050469">
    <property type="entry name" value="Diguanylate_Cyclase"/>
</dbReference>
<dbReference type="Gene3D" id="3.30.70.270">
    <property type="match status" value="1"/>
</dbReference>
<reference evidence="6 7" key="1">
    <citation type="submission" date="2019-03" db="EMBL/GenBank/DDBJ databases">
        <title>Primorskyibacter sp. SS33 isolated from sediments.</title>
        <authorList>
            <person name="Xunke S."/>
        </authorList>
    </citation>
    <scope>NUCLEOTIDE SEQUENCE [LARGE SCALE GENOMIC DNA]</scope>
    <source>
        <strain evidence="6 7">SS33</strain>
    </source>
</reference>
<dbReference type="SMART" id="SM00267">
    <property type="entry name" value="GGDEF"/>
    <property type="match status" value="1"/>
</dbReference>
<dbReference type="SUPFAM" id="SSF52172">
    <property type="entry name" value="CheY-like"/>
    <property type="match status" value="1"/>
</dbReference>
<evidence type="ECO:0000259" key="4">
    <source>
        <dbReference type="PROSITE" id="PS50110"/>
    </source>
</evidence>
<keyword evidence="7" id="KW-1185">Reference proteome</keyword>
<organism evidence="6 7">
    <name type="scientific">Palleronia sediminis</name>
    <dbReference type="NCBI Taxonomy" id="2547833"/>
    <lineage>
        <taxon>Bacteria</taxon>
        <taxon>Pseudomonadati</taxon>
        <taxon>Pseudomonadota</taxon>
        <taxon>Alphaproteobacteria</taxon>
        <taxon>Rhodobacterales</taxon>
        <taxon>Roseobacteraceae</taxon>
        <taxon>Palleronia</taxon>
    </lineage>
</organism>
<dbReference type="AlphaFoldDB" id="A0A4R6AA07"/>
<comment type="caution">
    <text evidence="6">The sequence shown here is derived from an EMBL/GenBank/DDBJ whole genome shotgun (WGS) entry which is preliminary data.</text>
</comment>
<dbReference type="InterPro" id="IPR000160">
    <property type="entry name" value="GGDEF_dom"/>
</dbReference>
<dbReference type="PROSITE" id="PS50887">
    <property type="entry name" value="GGDEF"/>
    <property type="match status" value="1"/>
</dbReference>
<dbReference type="InterPro" id="IPR011006">
    <property type="entry name" value="CheY-like_superfamily"/>
</dbReference>
<dbReference type="GO" id="GO:0000160">
    <property type="term" value="P:phosphorelay signal transduction system"/>
    <property type="evidence" value="ECO:0007669"/>
    <property type="project" value="InterPro"/>
</dbReference>
<evidence type="ECO:0000313" key="6">
    <source>
        <dbReference type="EMBL" id="TDL79682.1"/>
    </source>
</evidence>
<name>A0A4R6AA07_9RHOB</name>
<evidence type="ECO:0000256" key="2">
    <source>
        <dbReference type="ARBA" id="ARBA00034247"/>
    </source>
</evidence>
<dbReference type="InterPro" id="IPR029787">
    <property type="entry name" value="Nucleotide_cyclase"/>
</dbReference>